<evidence type="ECO:0000256" key="1">
    <source>
        <dbReference type="SAM" id="MobiDB-lite"/>
    </source>
</evidence>
<dbReference type="Pfam" id="PF03747">
    <property type="entry name" value="ADP_ribosyl_GH"/>
    <property type="match status" value="1"/>
</dbReference>
<organism evidence="2 3">
    <name type="scientific">Streptomyces thioluteus</name>
    <dbReference type="NCBI Taxonomy" id="66431"/>
    <lineage>
        <taxon>Bacteria</taxon>
        <taxon>Bacillati</taxon>
        <taxon>Actinomycetota</taxon>
        <taxon>Actinomycetes</taxon>
        <taxon>Kitasatosporales</taxon>
        <taxon>Streptomycetaceae</taxon>
        <taxon>Streptomyces</taxon>
    </lineage>
</organism>
<comment type="caution">
    <text evidence="2">The sequence shown here is derived from an EMBL/GenBank/DDBJ whole genome shotgun (WGS) entry which is preliminary data.</text>
</comment>
<sequence>MNRMLRLIREGGDWRELAASVFQGQGSWGNGAAMRIAPLGAWYADDPEQATHQAEISAYITHQHREAVAGAMAVAAAAAIAAEADGGAGHRRDTAGRRDRARPAQRGAGRAAPRPRHARLRRREHRRRRPRLRPPDERARHGGRSPCGPPPVIWAPSRPGSG</sequence>
<evidence type="ECO:0000313" key="3">
    <source>
        <dbReference type="Proteomes" id="UP001501102"/>
    </source>
</evidence>
<dbReference type="InterPro" id="IPR036705">
    <property type="entry name" value="Ribosyl_crysJ1_sf"/>
</dbReference>
<keyword evidence="3" id="KW-1185">Reference proteome</keyword>
<evidence type="ECO:0000313" key="2">
    <source>
        <dbReference type="EMBL" id="GAA2935451.1"/>
    </source>
</evidence>
<proteinExistence type="predicted"/>
<accession>A0ABN3X4U6</accession>
<gene>
    <name evidence="2" type="ORF">GCM10020221_34050</name>
</gene>
<reference evidence="2 3" key="1">
    <citation type="journal article" date="2019" name="Int. J. Syst. Evol. Microbiol.">
        <title>The Global Catalogue of Microorganisms (GCM) 10K type strain sequencing project: providing services to taxonomists for standard genome sequencing and annotation.</title>
        <authorList>
            <consortium name="The Broad Institute Genomics Platform"/>
            <consortium name="The Broad Institute Genome Sequencing Center for Infectious Disease"/>
            <person name="Wu L."/>
            <person name="Ma J."/>
        </authorList>
    </citation>
    <scope>NUCLEOTIDE SEQUENCE [LARGE SCALE GENOMIC DNA]</scope>
    <source>
        <strain evidence="2 3">JCM 4087</strain>
    </source>
</reference>
<feature type="compositionally biased region" description="Basic and acidic residues" evidence="1">
    <location>
        <begin position="88"/>
        <end position="102"/>
    </location>
</feature>
<dbReference type="Proteomes" id="UP001501102">
    <property type="component" value="Unassembled WGS sequence"/>
</dbReference>
<feature type="region of interest" description="Disordered" evidence="1">
    <location>
        <begin position="83"/>
        <end position="162"/>
    </location>
</feature>
<dbReference type="EMBL" id="BAAAXZ010000127">
    <property type="protein sequence ID" value="GAA2935451.1"/>
    <property type="molecule type" value="Genomic_DNA"/>
</dbReference>
<dbReference type="Gene3D" id="1.10.4080.10">
    <property type="entry name" value="ADP-ribosylation/Crystallin J1"/>
    <property type="match status" value="1"/>
</dbReference>
<dbReference type="SUPFAM" id="SSF101478">
    <property type="entry name" value="ADP-ribosylglycohydrolase"/>
    <property type="match status" value="1"/>
</dbReference>
<feature type="compositionally biased region" description="Basic residues" evidence="1">
    <location>
        <begin position="113"/>
        <end position="132"/>
    </location>
</feature>
<name>A0ABN3X4U6_STRTU</name>
<protein>
    <submittedName>
        <fullName evidence="2">Uncharacterized protein</fullName>
    </submittedName>
</protein>
<dbReference type="InterPro" id="IPR005502">
    <property type="entry name" value="Ribosyl_crysJ1"/>
</dbReference>